<dbReference type="OrthoDB" id="3677745at2"/>
<comment type="caution">
    <text evidence="2">The sequence shown here is derived from an EMBL/GenBank/DDBJ whole genome shotgun (WGS) entry which is preliminary data.</text>
</comment>
<feature type="compositionally biased region" description="Basic and acidic residues" evidence="1">
    <location>
        <begin position="134"/>
        <end position="144"/>
    </location>
</feature>
<reference evidence="3" key="1">
    <citation type="submission" date="2015-10" db="EMBL/GenBank/DDBJ databases">
        <authorList>
            <person name="Ju K.-S."/>
            <person name="Doroghazi J.R."/>
            <person name="Metcalf W.W."/>
        </authorList>
    </citation>
    <scope>NUCLEOTIDE SEQUENCE [LARGE SCALE GENOMIC DNA]</scope>
    <source>
        <strain evidence="3">NRRL F-8817</strain>
    </source>
</reference>
<organism evidence="2 3">
    <name type="scientific">Streptomyces violaceusniger</name>
    <dbReference type="NCBI Taxonomy" id="68280"/>
    <lineage>
        <taxon>Bacteria</taxon>
        <taxon>Bacillati</taxon>
        <taxon>Actinomycetota</taxon>
        <taxon>Actinomycetes</taxon>
        <taxon>Kitasatosporales</taxon>
        <taxon>Streptomycetaceae</taxon>
        <taxon>Streptomyces</taxon>
        <taxon>Streptomyces violaceusniger group</taxon>
    </lineage>
</organism>
<sequence>MDQDRYGAAFHVQDLREQLAKADEDTDRYIHVVARNLRNPDQYLKIVEALRDAGRADEATTWARGLAAHSTSPYLPPLRDALVDLLIEAGDDQEALAVRRTAFERTPVHAVFRPLRATTVRLGSPQTVSWAQDPLRERLPDKPRLRPGADPVPARRRNSTTTPGRWPSTASTSWAHTCCRT</sequence>
<dbReference type="EMBL" id="LLZJ01000384">
    <property type="protein sequence ID" value="KUL47627.1"/>
    <property type="molecule type" value="Genomic_DNA"/>
</dbReference>
<evidence type="ECO:0008006" key="4">
    <source>
        <dbReference type="Google" id="ProtNLM"/>
    </source>
</evidence>
<proteinExistence type="predicted"/>
<feature type="region of interest" description="Disordered" evidence="1">
    <location>
        <begin position="133"/>
        <end position="181"/>
    </location>
</feature>
<evidence type="ECO:0000256" key="1">
    <source>
        <dbReference type="SAM" id="MobiDB-lite"/>
    </source>
</evidence>
<feature type="compositionally biased region" description="Polar residues" evidence="1">
    <location>
        <begin position="159"/>
        <end position="175"/>
    </location>
</feature>
<evidence type="ECO:0000313" key="3">
    <source>
        <dbReference type="Proteomes" id="UP000053413"/>
    </source>
</evidence>
<name>A0A0X3VT79_STRVO</name>
<dbReference type="Proteomes" id="UP000053413">
    <property type="component" value="Unassembled WGS sequence"/>
</dbReference>
<dbReference type="RefSeq" id="WP_059147269.1">
    <property type="nucleotide sequence ID" value="NZ_LLZJ01000384.1"/>
</dbReference>
<accession>A0A0X3VT79</accession>
<protein>
    <recommendedName>
        <fullName evidence="4">Bacterial transcriptional activator domain-containing protein</fullName>
    </recommendedName>
</protein>
<dbReference type="AlphaFoldDB" id="A0A0X3VT79"/>
<evidence type="ECO:0000313" key="2">
    <source>
        <dbReference type="EMBL" id="KUL47627.1"/>
    </source>
</evidence>
<gene>
    <name evidence="2" type="ORF">ADL28_31980</name>
</gene>